<dbReference type="SUPFAM" id="SSF54928">
    <property type="entry name" value="RNA-binding domain, RBD"/>
    <property type="match status" value="1"/>
</dbReference>
<dbReference type="InterPro" id="IPR035979">
    <property type="entry name" value="RBD_domain_sf"/>
</dbReference>
<evidence type="ECO:0000256" key="1">
    <source>
        <dbReference type="PROSITE-ProRule" id="PRU00176"/>
    </source>
</evidence>
<feature type="compositionally biased region" description="Basic and acidic residues" evidence="2">
    <location>
        <begin position="10"/>
        <end position="24"/>
    </location>
</feature>
<feature type="domain" description="RRM" evidence="3">
    <location>
        <begin position="178"/>
        <end position="252"/>
    </location>
</feature>
<comment type="caution">
    <text evidence="4">The sequence shown here is derived from an EMBL/GenBank/DDBJ whole genome shotgun (WGS) entry which is preliminary data.</text>
</comment>
<feature type="compositionally biased region" description="Pro residues" evidence="2">
    <location>
        <begin position="155"/>
        <end position="165"/>
    </location>
</feature>
<keyword evidence="5" id="KW-1185">Reference proteome</keyword>
<feature type="region of interest" description="Disordered" evidence="2">
    <location>
        <begin position="148"/>
        <end position="170"/>
    </location>
</feature>
<dbReference type="EMBL" id="CAJGYO010000010">
    <property type="protein sequence ID" value="CAD6256791.1"/>
    <property type="molecule type" value="Genomic_DNA"/>
</dbReference>
<name>A0A811QKR5_9POAL</name>
<dbReference type="OrthoDB" id="7763451at2759"/>
<evidence type="ECO:0000256" key="2">
    <source>
        <dbReference type="SAM" id="MobiDB-lite"/>
    </source>
</evidence>
<dbReference type="AlphaFoldDB" id="A0A811QKR5"/>
<feature type="compositionally biased region" description="Polar residues" evidence="2">
    <location>
        <begin position="114"/>
        <end position="123"/>
    </location>
</feature>
<dbReference type="GO" id="GO:0003723">
    <property type="term" value="F:RNA binding"/>
    <property type="evidence" value="ECO:0007669"/>
    <property type="project" value="UniProtKB-UniRule"/>
</dbReference>
<dbReference type="InterPro" id="IPR012677">
    <property type="entry name" value="Nucleotide-bd_a/b_plait_sf"/>
</dbReference>
<protein>
    <recommendedName>
        <fullName evidence="3">RRM domain-containing protein</fullName>
    </recommendedName>
</protein>
<dbReference type="InterPro" id="IPR000504">
    <property type="entry name" value="RRM_dom"/>
</dbReference>
<reference evidence="4" key="1">
    <citation type="submission" date="2020-10" db="EMBL/GenBank/DDBJ databases">
        <authorList>
            <person name="Han B."/>
            <person name="Lu T."/>
            <person name="Zhao Q."/>
            <person name="Huang X."/>
            <person name="Zhao Y."/>
        </authorList>
    </citation>
    <scope>NUCLEOTIDE SEQUENCE</scope>
</reference>
<feature type="region of interest" description="Disordered" evidence="2">
    <location>
        <begin position="109"/>
        <end position="128"/>
    </location>
</feature>
<proteinExistence type="predicted"/>
<evidence type="ECO:0000259" key="3">
    <source>
        <dbReference type="PROSITE" id="PS50102"/>
    </source>
</evidence>
<keyword evidence="1" id="KW-0694">RNA-binding</keyword>
<accession>A0A811QKR5</accession>
<dbReference type="Gene3D" id="3.30.70.330">
    <property type="match status" value="1"/>
</dbReference>
<evidence type="ECO:0000313" key="5">
    <source>
        <dbReference type="Proteomes" id="UP000604825"/>
    </source>
</evidence>
<dbReference type="Proteomes" id="UP000604825">
    <property type="component" value="Unassembled WGS sequence"/>
</dbReference>
<dbReference type="PANTHER" id="PTHR32343:SF19">
    <property type="entry name" value="OS11G0549537 PROTEIN"/>
    <property type="match status" value="1"/>
</dbReference>
<dbReference type="PANTHER" id="PTHR32343">
    <property type="entry name" value="SERINE/ARGININE-RICH SPLICING FACTOR"/>
    <property type="match status" value="1"/>
</dbReference>
<feature type="region of interest" description="Disordered" evidence="2">
    <location>
        <begin position="1"/>
        <end position="84"/>
    </location>
</feature>
<gene>
    <name evidence="4" type="ORF">NCGR_LOCUS40289</name>
</gene>
<dbReference type="PROSITE" id="PS50102">
    <property type="entry name" value="RRM"/>
    <property type="match status" value="1"/>
</dbReference>
<dbReference type="SMART" id="SM00360">
    <property type="entry name" value="RRM"/>
    <property type="match status" value="1"/>
</dbReference>
<evidence type="ECO:0000313" key="4">
    <source>
        <dbReference type="EMBL" id="CAD6256791.1"/>
    </source>
</evidence>
<sequence length="450" mass="47997">MASLSTSQGGEEHPERNLPIKEWRTPSPGPSDHGSESIEYECEELTPTPQKRPRGGEEDDLDYDLRADAEVQGPHVEPQEDPNEYVKQNRLKVMPVPLCLDFNDDESEEPVASMVTSSTTKTSGRVKKDEVRLDPGCLRIAVAPAEICTSSPSASPSPSPSPQPCTSPNWTIDVSDVRTIKVTNVPLSATAENMKEFFFSGEIDFVEMRRDSETSQVAYVTFKEFHGADTALLLSGSSMCGDVPVNIAPVEDYELPPEAYSHTEARSPAAPGTPTGEAVKKAEEVVSTMLARGFVLSKDALRRAQSFDGRHQQLLSTATARVASLDRRLGLSDKFSLGTAAARGAARGVDERFQVTERAWGAFSAAGEVVAGSPYASRGAAWVSAAVGAVARAASDFGAMTMEKVVRAEVEDLAADGAGAEAGQGHAARVDVHDGQGVAAHHGDQKNKAM</sequence>
<organism evidence="4 5">
    <name type="scientific">Miscanthus lutarioriparius</name>
    <dbReference type="NCBI Taxonomy" id="422564"/>
    <lineage>
        <taxon>Eukaryota</taxon>
        <taxon>Viridiplantae</taxon>
        <taxon>Streptophyta</taxon>
        <taxon>Embryophyta</taxon>
        <taxon>Tracheophyta</taxon>
        <taxon>Spermatophyta</taxon>
        <taxon>Magnoliopsida</taxon>
        <taxon>Liliopsida</taxon>
        <taxon>Poales</taxon>
        <taxon>Poaceae</taxon>
        <taxon>PACMAD clade</taxon>
        <taxon>Panicoideae</taxon>
        <taxon>Andropogonodae</taxon>
        <taxon>Andropogoneae</taxon>
        <taxon>Saccharinae</taxon>
        <taxon>Miscanthus</taxon>
    </lineage>
</organism>